<evidence type="ECO:0000313" key="3">
    <source>
        <dbReference type="Proteomes" id="UP000006620"/>
    </source>
</evidence>
<evidence type="ECO:0000313" key="2">
    <source>
        <dbReference type="EMBL" id="AEI39385.1"/>
    </source>
</evidence>
<dbReference type="Proteomes" id="UP000006620">
    <property type="component" value="Chromosome"/>
</dbReference>
<accession>F8FRD5</accession>
<evidence type="ECO:0000256" key="1">
    <source>
        <dbReference type="SAM" id="MobiDB-lite"/>
    </source>
</evidence>
<feature type="region of interest" description="Disordered" evidence="1">
    <location>
        <begin position="1"/>
        <end position="42"/>
    </location>
</feature>
<dbReference type="HOGENOM" id="CLU_3255089_0_0_9"/>
<protein>
    <submittedName>
        <fullName evidence="2">Uncharacterized protein</fullName>
    </submittedName>
</protein>
<dbReference type="EMBL" id="CP002869">
    <property type="protein sequence ID" value="AEI39385.1"/>
    <property type="molecule type" value="Genomic_DNA"/>
</dbReference>
<dbReference type="KEGG" id="pms:KNP414_00795"/>
<sequence>MAENGPAGGCSGAGEELAGRKQKGRCTAAWEPLRTGRTAGLE</sequence>
<feature type="compositionally biased region" description="Gly residues" evidence="1">
    <location>
        <begin position="1"/>
        <end position="12"/>
    </location>
</feature>
<name>F8FRD5_PAEMK</name>
<reference evidence="2 3" key="2">
    <citation type="journal article" date="2013" name="Genome Announc.">
        <title>Genome Sequence of Growth-Improving Paenibacillus mucilaginosus Strain KNP414.</title>
        <authorList>
            <person name="Lu J.J."/>
            <person name="Wang J.F."/>
            <person name="Hu X.F."/>
        </authorList>
    </citation>
    <scope>NUCLEOTIDE SEQUENCE [LARGE SCALE GENOMIC DNA]</scope>
    <source>
        <strain evidence="2 3">KNP414</strain>
    </source>
</reference>
<reference evidence="3" key="1">
    <citation type="submission" date="2011-06" db="EMBL/GenBank/DDBJ databases">
        <title>Complete genome sequence of Paenibacillus mucilaginosus KNP414.</title>
        <authorList>
            <person name="Wang J."/>
            <person name="Hu S."/>
            <person name="Hu X."/>
            <person name="Zhang B."/>
            <person name="Dong D."/>
            <person name="Zhang S."/>
            <person name="Zhao K."/>
            <person name="Wu D."/>
        </authorList>
    </citation>
    <scope>NUCLEOTIDE SEQUENCE [LARGE SCALE GENOMIC DNA]</scope>
    <source>
        <strain evidence="3">KNP414</strain>
    </source>
</reference>
<gene>
    <name evidence="2" type="ordered locus">KNP414_00795</name>
</gene>
<dbReference type="AlphaFoldDB" id="F8FRD5"/>
<organism evidence="2 3">
    <name type="scientific">Paenibacillus mucilaginosus (strain KNP414)</name>
    <dbReference type="NCBI Taxonomy" id="1036673"/>
    <lineage>
        <taxon>Bacteria</taxon>
        <taxon>Bacillati</taxon>
        <taxon>Bacillota</taxon>
        <taxon>Bacilli</taxon>
        <taxon>Bacillales</taxon>
        <taxon>Paenibacillaceae</taxon>
        <taxon>Paenibacillus</taxon>
    </lineage>
</organism>
<dbReference type="PATRIC" id="fig|1036673.3.peg.704"/>
<proteinExistence type="predicted"/>